<feature type="region of interest" description="Disordered" evidence="1">
    <location>
        <begin position="857"/>
        <end position="881"/>
    </location>
</feature>
<reference evidence="3" key="1">
    <citation type="journal article" date="2020" name="Stud. Mycol.">
        <title>101 Dothideomycetes genomes: a test case for predicting lifestyles and emergence of pathogens.</title>
        <authorList>
            <person name="Haridas S."/>
            <person name="Albert R."/>
            <person name="Binder M."/>
            <person name="Bloem J."/>
            <person name="Labutti K."/>
            <person name="Salamov A."/>
            <person name="Andreopoulos B."/>
            <person name="Baker S."/>
            <person name="Barry K."/>
            <person name="Bills G."/>
            <person name="Bluhm B."/>
            <person name="Cannon C."/>
            <person name="Castanera R."/>
            <person name="Culley D."/>
            <person name="Daum C."/>
            <person name="Ezra D."/>
            <person name="Gonzalez J."/>
            <person name="Henrissat B."/>
            <person name="Kuo A."/>
            <person name="Liang C."/>
            <person name="Lipzen A."/>
            <person name="Lutzoni F."/>
            <person name="Magnuson J."/>
            <person name="Mondo S."/>
            <person name="Nolan M."/>
            <person name="Ohm R."/>
            <person name="Pangilinan J."/>
            <person name="Park H.-J."/>
            <person name="Ramirez L."/>
            <person name="Alfaro M."/>
            <person name="Sun H."/>
            <person name="Tritt A."/>
            <person name="Yoshinaga Y."/>
            <person name="Zwiers L.-H."/>
            <person name="Turgeon B."/>
            <person name="Goodwin S."/>
            <person name="Spatafora J."/>
            <person name="Crous P."/>
            <person name="Grigoriev I."/>
        </authorList>
    </citation>
    <scope>NUCLEOTIDE SEQUENCE</scope>
    <source>
        <strain evidence="3">CBS 115976</strain>
    </source>
</reference>
<protein>
    <recommendedName>
        <fullName evidence="2">Spt20-like SEP domain-containing protein</fullName>
    </recommendedName>
</protein>
<evidence type="ECO:0000259" key="2">
    <source>
        <dbReference type="Pfam" id="PF12090"/>
    </source>
</evidence>
<organism evidence="3 4">
    <name type="scientific">Microthyrium microscopicum</name>
    <dbReference type="NCBI Taxonomy" id="703497"/>
    <lineage>
        <taxon>Eukaryota</taxon>
        <taxon>Fungi</taxon>
        <taxon>Dikarya</taxon>
        <taxon>Ascomycota</taxon>
        <taxon>Pezizomycotina</taxon>
        <taxon>Dothideomycetes</taxon>
        <taxon>Dothideomycetes incertae sedis</taxon>
        <taxon>Microthyriales</taxon>
        <taxon>Microthyriaceae</taxon>
        <taxon>Microthyrium</taxon>
    </lineage>
</organism>
<name>A0A6A6TWP7_9PEZI</name>
<feature type="compositionally biased region" description="Basic and acidic residues" evidence="1">
    <location>
        <begin position="436"/>
        <end position="446"/>
    </location>
</feature>
<feature type="compositionally biased region" description="Low complexity" evidence="1">
    <location>
        <begin position="857"/>
        <end position="874"/>
    </location>
</feature>
<evidence type="ECO:0000256" key="1">
    <source>
        <dbReference type="SAM" id="MobiDB-lite"/>
    </source>
</evidence>
<feature type="region of interest" description="Disordered" evidence="1">
    <location>
        <begin position="712"/>
        <end position="738"/>
    </location>
</feature>
<gene>
    <name evidence="3" type="ORF">BT63DRAFT_125978</name>
</gene>
<feature type="compositionally biased region" description="Low complexity" evidence="1">
    <location>
        <begin position="712"/>
        <end position="736"/>
    </location>
</feature>
<feature type="compositionally biased region" description="Basic and acidic residues" evidence="1">
    <location>
        <begin position="409"/>
        <end position="424"/>
    </location>
</feature>
<dbReference type="InterPro" id="IPR046468">
    <property type="entry name" value="Spt20-like_SEP"/>
</dbReference>
<feature type="compositionally biased region" description="Low complexity" evidence="1">
    <location>
        <begin position="425"/>
        <end position="435"/>
    </location>
</feature>
<feature type="compositionally biased region" description="Low complexity" evidence="1">
    <location>
        <begin position="961"/>
        <end position="981"/>
    </location>
</feature>
<keyword evidence="4" id="KW-1185">Reference proteome</keyword>
<feature type="compositionally biased region" description="Polar residues" evidence="1">
    <location>
        <begin position="271"/>
        <end position="281"/>
    </location>
</feature>
<accession>A0A6A6TWP7</accession>
<dbReference type="Proteomes" id="UP000799302">
    <property type="component" value="Unassembled WGS sequence"/>
</dbReference>
<feature type="region of interest" description="Disordered" evidence="1">
    <location>
        <begin position="409"/>
        <end position="480"/>
    </location>
</feature>
<dbReference type="OrthoDB" id="1932706at2759"/>
<dbReference type="Pfam" id="PF12090">
    <property type="entry name" value="Spt20_SEP"/>
    <property type="match status" value="1"/>
</dbReference>
<evidence type="ECO:0000313" key="4">
    <source>
        <dbReference type="Proteomes" id="UP000799302"/>
    </source>
</evidence>
<feature type="region of interest" description="Disordered" evidence="1">
    <location>
        <begin position="961"/>
        <end position="992"/>
    </location>
</feature>
<feature type="compositionally biased region" description="Gly residues" evidence="1">
    <location>
        <begin position="982"/>
        <end position="992"/>
    </location>
</feature>
<dbReference type="AlphaFoldDB" id="A0A6A6TWP7"/>
<dbReference type="EMBL" id="MU004246">
    <property type="protein sequence ID" value="KAF2663383.1"/>
    <property type="molecule type" value="Genomic_DNA"/>
</dbReference>
<sequence>MSGGIVAPVRQASIGALRQRRDAANRAGLGIVTRAKTVEAEFPPRSQEPAPLVRTAEHILKKFRGYPPSLIIHMHSTYFRFDQQDGNFPYSSAAGKSFLKHFKEKTIPHDLVEEFFGSDTPFYDGCLIVQIHNHRNSSNSAPNASTNQVGATSTHPFSIHNWNEHITPSAYLKSSELMAKLARDDKNKTNGASGAVEAVKESMPAPNQPASASKSQTKGPTVYLTVLFDTPLTLQAEIRILATTPYDDAAMHKRIGSDSGLPHPPTPLASVPSTPINSHRPNPNKKPRMLLDESSVKDFEAQVLLAQNPVLHLEPAKDFAHSQAIMDKLRSPNHDAPRAKPKTRKRTIAEVAAEEAEAAQEEKFLLNYDDRQMAIITSTSGQANANTDGQANSEFTFKRFKTLEQIRAKAESAKHEKELKEAEIKSQQAKAQQAAEEQKKKERDHQLLQASKQKMMQEHKAKQQAHLENMRQQQAAAQQAKLQEMKQAQNSQGSHQNAQMNGMNGMSPIPQQTPISTGPMNQQMPQASAIQMSPIVRHNTPMAGSPSMDGTTMAMSMSSAAMIPTLSNSGAGSPGMQAQHPNMGMVRTMSQQPGQMPPSAAQTPQMHNTPRMVNVGPNQRMTPQPRMQSSPIPGQMQSTPMMMTPSQNPQQQQLTPDQQRMLYQRQLQRNMMVNGQMNLQNLQQMQQQIPGMAQMSQQQQLQILQQMQAQQNARNMQQQQQQNMQPGQQPNMANPQGSAAQQCTQLLSRLQLQARTNNNAQLAQLVINLINKFKELDHNAKNGAQDRQATFYSQFGGVQNCPPNQQRSFNENEQRIMNQQYNGFLNQVNVTWQNTVSSIKRAQAIMQGQQQQQLARQQQQQQVSQQPQQQGMQMSTAGLPGNNMAMHPNNALAMQYAQQLSGQMNQVQARQRMMAMQQQQQLAQQQQQQNGMQNGMPNGMGMQGLNPMQQQQLQQQMNMQNGMQNGMPMGMQPQMGQPGQPGMQGGQHGMGM</sequence>
<feature type="region of interest" description="Disordered" evidence="1">
    <location>
        <begin position="253"/>
        <end position="286"/>
    </location>
</feature>
<evidence type="ECO:0000313" key="3">
    <source>
        <dbReference type="EMBL" id="KAF2663383.1"/>
    </source>
</evidence>
<feature type="domain" description="Spt20-like SEP" evidence="2">
    <location>
        <begin position="65"/>
        <end position="328"/>
    </location>
</feature>
<proteinExistence type="predicted"/>